<name>A0A822ZCC9_NELNU</name>
<comment type="caution">
    <text evidence="2">The sequence shown here is derived from an EMBL/GenBank/DDBJ whole genome shotgun (WGS) entry which is preliminary data.</text>
</comment>
<dbReference type="Proteomes" id="UP000607653">
    <property type="component" value="Unassembled WGS sequence"/>
</dbReference>
<protein>
    <submittedName>
        <fullName evidence="2">Uncharacterized protein</fullName>
    </submittedName>
</protein>
<evidence type="ECO:0000256" key="1">
    <source>
        <dbReference type="SAM" id="MobiDB-lite"/>
    </source>
</evidence>
<evidence type="ECO:0000313" key="2">
    <source>
        <dbReference type="EMBL" id="DAD43874.1"/>
    </source>
</evidence>
<dbReference type="AlphaFoldDB" id="A0A822ZCC9"/>
<proteinExistence type="predicted"/>
<feature type="region of interest" description="Disordered" evidence="1">
    <location>
        <begin position="1"/>
        <end position="32"/>
    </location>
</feature>
<gene>
    <name evidence="2" type="ORF">HUJ06_002104</name>
</gene>
<evidence type="ECO:0000313" key="3">
    <source>
        <dbReference type="Proteomes" id="UP000607653"/>
    </source>
</evidence>
<feature type="compositionally biased region" description="Polar residues" evidence="1">
    <location>
        <begin position="1"/>
        <end position="14"/>
    </location>
</feature>
<accession>A0A822ZCC9</accession>
<organism evidence="2 3">
    <name type="scientific">Nelumbo nucifera</name>
    <name type="common">Sacred lotus</name>
    <dbReference type="NCBI Taxonomy" id="4432"/>
    <lineage>
        <taxon>Eukaryota</taxon>
        <taxon>Viridiplantae</taxon>
        <taxon>Streptophyta</taxon>
        <taxon>Embryophyta</taxon>
        <taxon>Tracheophyta</taxon>
        <taxon>Spermatophyta</taxon>
        <taxon>Magnoliopsida</taxon>
        <taxon>Proteales</taxon>
        <taxon>Nelumbonaceae</taxon>
        <taxon>Nelumbo</taxon>
    </lineage>
</organism>
<sequence>MSSDSDPPLHSSTPAGGKMKGEMTTGEKCGKG</sequence>
<reference evidence="2 3" key="1">
    <citation type="journal article" date="2020" name="Mol. Biol. Evol.">
        <title>Distinct Expression and Methylation Patterns for Genes with Different Fates following a Single Whole-Genome Duplication in Flowering Plants.</title>
        <authorList>
            <person name="Shi T."/>
            <person name="Rahmani R.S."/>
            <person name="Gugger P.F."/>
            <person name="Wang M."/>
            <person name="Li H."/>
            <person name="Zhang Y."/>
            <person name="Li Z."/>
            <person name="Wang Q."/>
            <person name="Van de Peer Y."/>
            <person name="Marchal K."/>
            <person name="Chen J."/>
        </authorList>
    </citation>
    <scope>NUCLEOTIDE SEQUENCE [LARGE SCALE GENOMIC DNA]</scope>
    <source>
        <tissue evidence="2">Leaf</tissue>
    </source>
</reference>
<keyword evidence="3" id="KW-1185">Reference proteome</keyword>
<dbReference type="EMBL" id="DUZY01000006">
    <property type="protein sequence ID" value="DAD43874.1"/>
    <property type="molecule type" value="Genomic_DNA"/>
</dbReference>